<evidence type="ECO:0000313" key="2">
    <source>
        <dbReference type="Proteomes" id="UP000612680"/>
    </source>
</evidence>
<keyword evidence="2" id="KW-1185">Reference proteome</keyword>
<dbReference type="EMBL" id="CP056775">
    <property type="protein sequence ID" value="QRR02431.1"/>
    <property type="molecule type" value="Genomic_DNA"/>
</dbReference>
<protein>
    <recommendedName>
        <fullName evidence="3">Lipoprotein</fullName>
    </recommendedName>
</protein>
<gene>
    <name evidence="1" type="ORF">HWI92_16690</name>
</gene>
<evidence type="ECO:0008006" key="3">
    <source>
        <dbReference type="Google" id="ProtNLM"/>
    </source>
</evidence>
<reference evidence="1 2" key="1">
    <citation type="submission" date="2020-06" db="EMBL/GenBank/DDBJ databases">
        <title>Dyadobacter sandarakinus sp. nov., isolated from the soil of the Arctic Yellow River Station.</title>
        <authorList>
            <person name="Zhang Y."/>
            <person name="Peng F."/>
        </authorList>
    </citation>
    <scope>NUCLEOTIDE SEQUENCE [LARGE SCALE GENOMIC DNA]</scope>
    <source>
        <strain evidence="1 2">Q3-56</strain>
    </source>
</reference>
<dbReference type="Proteomes" id="UP000612680">
    <property type="component" value="Chromosome"/>
</dbReference>
<accession>A0ABX7I8J1</accession>
<name>A0ABX7I8J1_9BACT</name>
<proteinExistence type="predicted"/>
<organism evidence="1 2">
    <name type="scientific">Dyadobacter sandarakinus</name>
    <dbReference type="NCBI Taxonomy" id="2747268"/>
    <lineage>
        <taxon>Bacteria</taxon>
        <taxon>Pseudomonadati</taxon>
        <taxon>Bacteroidota</taxon>
        <taxon>Cytophagia</taxon>
        <taxon>Cytophagales</taxon>
        <taxon>Spirosomataceae</taxon>
        <taxon>Dyadobacter</taxon>
    </lineage>
</organism>
<evidence type="ECO:0000313" key="1">
    <source>
        <dbReference type="EMBL" id="QRR02431.1"/>
    </source>
</evidence>
<dbReference type="RefSeq" id="WP_204657376.1">
    <property type="nucleotide sequence ID" value="NZ_CP056775.1"/>
</dbReference>
<sequence>MNLKNLANAFLLPVCLMGCSDDKAERKPLCTENLNAIVVAVAGSPLTGFYTVRLATSDTIRPVRNALTGNNYLVLDDSFRAVIAGQQEQFQFTGIRGDSMIRETYVIRADECHVYKVSGRASL</sequence>